<protein>
    <submittedName>
        <fullName evidence="5">Lrp/AsnC family transcriptional regulator</fullName>
    </submittedName>
</protein>
<dbReference type="SMART" id="SM00344">
    <property type="entry name" value="HTH_ASNC"/>
    <property type="match status" value="1"/>
</dbReference>
<dbReference type="PANTHER" id="PTHR30154:SF34">
    <property type="entry name" value="TRANSCRIPTIONAL REGULATOR AZLB"/>
    <property type="match status" value="1"/>
</dbReference>
<dbReference type="Gene3D" id="1.10.10.10">
    <property type="entry name" value="Winged helix-like DNA-binding domain superfamily/Winged helix DNA-binding domain"/>
    <property type="match status" value="1"/>
</dbReference>
<keyword evidence="1" id="KW-0805">Transcription regulation</keyword>
<dbReference type="GO" id="GO:0043565">
    <property type="term" value="F:sequence-specific DNA binding"/>
    <property type="evidence" value="ECO:0007669"/>
    <property type="project" value="InterPro"/>
</dbReference>
<sequence>MDEIDRRLLALLQKDGRRASADLAKVIGLSVSATNERVRKLLDSGAVRAIEAIVEPASVGFGVTAFVFVDLDYAFSEEKFVLAASSFKEVLELHHVTGSHSYMLKVRERTNADLNGFIVSSLKRLQGVRSTETLIALETVKETMVLPL</sequence>
<evidence type="ECO:0000313" key="6">
    <source>
        <dbReference type="Proteomes" id="UP000234881"/>
    </source>
</evidence>
<dbReference type="Pfam" id="PF01037">
    <property type="entry name" value="AsnC_trans_reg"/>
    <property type="match status" value="1"/>
</dbReference>
<dbReference type="InterPro" id="IPR036390">
    <property type="entry name" value="WH_DNA-bd_sf"/>
</dbReference>
<dbReference type="InterPro" id="IPR000485">
    <property type="entry name" value="AsnC-type_HTH_dom"/>
</dbReference>
<dbReference type="EMBL" id="PKUQ01000022">
    <property type="protein sequence ID" value="PLW76930.1"/>
    <property type="molecule type" value="Genomic_DNA"/>
</dbReference>
<accession>A0A2N5XR52</accession>
<dbReference type="PRINTS" id="PR00033">
    <property type="entry name" value="HTHASNC"/>
</dbReference>
<dbReference type="SUPFAM" id="SSF54909">
    <property type="entry name" value="Dimeric alpha+beta barrel"/>
    <property type="match status" value="1"/>
</dbReference>
<dbReference type="PROSITE" id="PS00519">
    <property type="entry name" value="HTH_ASNC_1"/>
    <property type="match status" value="1"/>
</dbReference>
<dbReference type="InterPro" id="IPR019885">
    <property type="entry name" value="Tscrpt_reg_HTH_AsnC-type_CS"/>
</dbReference>
<dbReference type="InterPro" id="IPR036388">
    <property type="entry name" value="WH-like_DNA-bd_sf"/>
</dbReference>
<dbReference type="InterPro" id="IPR011008">
    <property type="entry name" value="Dimeric_a/b-barrel"/>
</dbReference>
<dbReference type="GO" id="GO:0005829">
    <property type="term" value="C:cytosol"/>
    <property type="evidence" value="ECO:0007669"/>
    <property type="project" value="TreeGrafter"/>
</dbReference>
<evidence type="ECO:0000256" key="2">
    <source>
        <dbReference type="ARBA" id="ARBA00023125"/>
    </source>
</evidence>
<evidence type="ECO:0000259" key="4">
    <source>
        <dbReference type="PROSITE" id="PS50956"/>
    </source>
</evidence>
<dbReference type="Gene3D" id="3.30.70.920">
    <property type="match status" value="1"/>
</dbReference>
<keyword evidence="3" id="KW-0804">Transcription</keyword>
<dbReference type="AlphaFoldDB" id="A0A2N5XR52"/>
<keyword evidence="2" id="KW-0238">DNA-binding</keyword>
<name>A0A2N5XR52_9HYPH</name>
<keyword evidence="6" id="KW-1185">Reference proteome</keyword>
<dbReference type="OrthoDB" id="166264at2"/>
<dbReference type="PROSITE" id="PS50956">
    <property type="entry name" value="HTH_ASNC_2"/>
    <property type="match status" value="1"/>
</dbReference>
<dbReference type="Proteomes" id="UP000234881">
    <property type="component" value="Unassembled WGS sequence"/>
</dbReference>
<dbReference type="PANTHER" id="PTHR30154">
    <property type="entry name" value="LEUCINE-RESPONSIVE REGULATORY PROTEIN"/>
    <property type="match status" value="1"/>
</dbReference>
<comment type="caution">
    <text evidence="5">The sequence shown here is derived from an EMBL/GenBank/DDBJ whole genome shotgun (WGS) entry which is preliminary data.</text>
</comment>
<dbReference type="SUPFAM" id="SSF46785">
    <property type="entry name" value="Winged helix' DNA-binding domain"/>
    <property type="match status" value="1"/>
</dbReference>
<evidence type="ECO:0000256" key="3">
    <source>
        <dbReference type="ARBA" id="ARBA00023163"/>
    </source>
</evidence>
<dbReference type="GO" id="GO:0043200">
    <property type="term" value="P:response to amino acid"/>
    <property type="evidence" value="ECO:0007669"/>
    <property type="project" value="TreeGrafter"/>
</dbReference>
<evidence type="ECO:0000313" key="5">
    <source>
        <dbReference type="EMBL" id="PLW76930.1"/>
    </source>
</evidence>
<feature type="domain" description="HTH asnC-type" evidence="4">
    <location>
        <begin position="1"/>
        <end position="62"/>
    </location>
</feature>
<proteinExistence type="predicted"/>
<gene>
    <name evidence="5" type="ORF">C0081_12840</name>
</gene>
<dbReference type="Pfam" id="PF13404">
    <property type="entry name" value="HTH_AsnC-type"/>
    <property type="match status" value="1"/>
</dbReference>
<reference evidence="5 6" key="1">
    <citation type="submission" date="2018-01" db="EMBL/GenBank/DDBJ databases">
        <title>The draft genome sequence of Cohaesibacter sp. H1304.</title>
        <authorList>
            <person name="Wang N.-N."/>
            <person name="Du Z.-J."/>
        </authorList>
    </citation>
    <scope>NUCLEOTIDE SEQUENCE [LARGE SCALE GENOMIC DNA]</scope>
    <source>
        <strain evidence="5 6">H1304</strain>
    </source>
</reference>
<evidence type="ECO:0000256" key="1">
    <source>
        <dbReference type="ARBA" id="ARBA00023015"/>
    </source>
</evidence>
<dbReference type="RefSeq" id="WP_101534219.1">
    <property type="nucleotide sequence ID" value="NZ_JBFHIU010000005.1"/>
</dbReference>
<organism evidence="5 6">
    <name type="scientific">Cohaesibacter celericrescens</name>
    <dbReference type="NCBI Taxonomy" id="2067669"/>
    <lineage>
        <taxon>Bacteria</taxon>
        <taxon>Pseudomonadati</taxon>
        <taxon>Pseudomonadota</taxon>
        <taxon>Alphaproteobacteria</taxon>
        <taxon>Hyphomicrobiales</taxon>
        <taxon>Cohaesibacteraceae</taxon>
    </lineage>
</organism>
<dbReference type="InterPro" id="IPR019888">
    <property type="entry name" value="Tscrpt_reg_AsnC-like"/>
</dbReference>
<dbReference type="InterPro" id="IPR019887">
    <property type="entry name" value="Tscrpt_reg_AsnC/Lrp_C"/>
</dbReference>